<evidence type="ECO:0000313" key="2">
    <source>
        <dbReference type="EMBL" id="MET3574777.1"/>
    </source>
</evidence>
<accession>A0ABV2G9M8</accession>
<dbReference type="Pfam" id="PF15980">
    <property type="entry name" value="ComGF"/>
    <property type="match status" value="1"/>
</dbReference>
<organism evidence="2 3">
    <name type="scientific">Bhargavaea ullalensis</name>
    <dbReference type="NCBI Taxonomy" id="1265685"/>
    <lineage>
        <taxon>Bacteria</taxon>
        <taxon>Bacillati</taxon>
        <taxon>Bacillota</taxon>
        <taxon>Bacilli</taxon>
        <taxon>Bacillales</taxon>
        <taxon>Caryophanaceae</taxon>
        <taxon>Bhargavaea</taxon>
    </lineage>
</organism>
<keyword evidence="1" id="KW-0812">Transmembrane</keyword>
<dbReference type="RefSeq" id="WP_354195284.1">
    <property type="nucleotide sequence ID" value="NZ_JBEPLW010000002.1"/>
</dbReference>
<reference evidence="2 3" key="1">
    <citation type="submission" date="2024-06" db="EMBL/GenBank/DDBJ databases">
        <title>Genomic Encyclopedia of Type Strains, Phase IV (KMG-IV): sequencing the most valuable type-strain genomes for metagenomic binning, comparative biology and taxonomic classification.</title>
        <authorList>
            <person name="Goeker M."/>
        </authorList>
    </citation>
    <scope>NUCLEOTIDE SEQUENCE [LARGE SCALE GENOMIC DNA]</scope>
    <source>
        <strain evidence="2 3">DSM 26128</strain>
    </source>
</reference>
<name>A0ABV2G9M8_9BACL</name>
<dbReference type="Proteomes" id="UP001549099">
    <property type="component" value="Unassembled WGS sequence"/>
</dbReference>
<keyword evidence="1" id="KW-1133">Transmembrane helix</keyword>
<dbReference type="InterPro" id="IPR016977">
    <property type="entry name" value="ComGF"/>
</dbReference>
<proteinExistence type="predicted"/>
<evidence type="ECO:0000256" key="1">
    <source>
        <dbReference type="SAM" id="Phobius"/>
    </source>
</evidence>
<keyword evidence="3" id="KW-1185">Reference proteome</keyword>
<protein>
    <submittedName>
        <fullName evidence="2">Competence protein ComGF</fullName>
    </submittedName>
</protein>
<sequence length="162" mass="18363">MWHTGRCRDGSRSASRPSREGGYTFIDSLLQLTIFSMFCLFSLAFLTWAGQTAGKMTDDTAVEWELFRRELMPYLRGIDDIRVHAGGEGVSVGKSGTITDIERHGEVIRKRVDREGHEQMLTGVGRARFFMEGNRQLVLIAKFSNGTERRTTHTLVFKEDGE</sequence>
<gene>
    <name evidence="2" type="ORF">ABID49_000659</name>
</gene>
<dbReference type="EMBL" id="JBEPLW010000002">
    <property type="protein sequence ID" value="MET3574777.1"/>
    <property type="molecule type" value="Genomic_DNA"/>
</dbReference>
<comment type="caution">
    <text evidence="2">The sequence shown here is derived from an EMBL/GenBank/DDBJ whole genome shotgun (WGS) entry which is preliminary data.</text>
</comment>
<feature type="transmembrane region" description="Helical" evidence="1">
    <location>
        <begin position="29"/>
        <end position="49"/>
    </location>
</feature>
<keyword evidence="1" id="KW-0472">Membrane</keyword>
<evidence type="ECO:0000313" key="3">
    <source>
        <dbReference type="Proteomes" id="UP001549099"/>
    </source>
</evidence>